<keyword evidence="11" id="KW-1185">Reference proteome</keyword>
<dbReference type="Gene3D" id="3.10.110.10">
    <property type="entry name" value="Ubiquitin Conjugating Enzyme"/>
    <property type="match status" value="1"/>
</dbReference>
<evidence type="ECO:0000313" key="11">
    <source>
        <dbReference type="Proteomes" id="UP000762676"/>
    </source>
</evidence>
<name>A0AAV4H602_9GAST</name>
<feature type="domain" description="RWD" evidence="9">
    <location>
        <begin position="278"/>
        <end position="455"/>
    </location>
</feature>
<dbReference type="GO" id="GO:0008270">
    <property type="term" value="F:zinc ion binding"/>
    <property type="evidence" value="ECO:0007669"/>
    <property type="project" value="UniProtKB-KW"/>
</dbReference>
<evidence type="ECO:0000256" key="2">
    <source>
        <dbReference type="ARBA" id="ARBA00022801"/>
    </source>
</evidence>
<gene>
    <name evidence="10" type="ORF">ElyMa_002648700</name>
</gene>
<evidence type="ECO:0000256" key="3">
    <source>
        <dbReference type="ARBA" id="ARBA00022806"/>
    </source>
</evidence>
<dbReference type="AlphaFoldDB" id="A0AAV4H602"/>
<feature type="compositionally biased region" description="Basic and acidic residues" evidence="6">
    <location>
        <begin position="508"/>
        <end position="517"/>
    </location>
</feature>
<dbReference type="EMBL" id="BMAT01005465">
    <property type="protein sequence ID" value="GFR93668.1"/>
    <property type="molecule type" value="Genomic_DNA"/>
</dbReference>
<dbReference type="Gene3D" id="1.10.8.10">
    <property type="entry name" value="DNA helicase RuvA subunit, C-terminal domain"/>
    <property type="match status" value="1"/>
</dbReference>
<keyword evidence="5" id="KW-0862">Zinc</keyword>
<feature type="region of interest" description="Disordered" evidence="6">
    <location>
        <begin position="43"/>
        <end position="116"/>
    </location>
</feature>
<accession>A0AAV4H602</accession>
<dbReference type="Gene3D" id="2.30.30.1190">
    <property type="match status" value="1"/>
</dbReference>
<sequence length="679" mass="75136">MLALKPNKALGPDGVKPSVLKKCAEQLSGIMCEIFNMSLKECRGRGDDRGRGRGGGGDRGGGGWSTSRKGGLDIDDSVDGPSVNSSGYNSHGGASGRDVRGGSSGRGRGSGRGSHNAVKVVMQTLYMSPENQDMVKQTLQALQMDNAQVESGYDDSNEEFDEEEYDELDYRAEDQYWITDRTLLVQDVQVNNKNKAASSSAKYAPQESVYATRKLQRCGFSQDHCQEALQLTDGDVGAALEYLLNDLFNISLDVKNTYDGATESEDCSDKELLEAREDEKMALQSIYESAFEERIPNKCWALNLELPELAELVNTNFKPVAENNVNTLPYQVKKPCEFYFKGKCKFKGNCRFSHSQPGEDGGNTTDLSHPIYNKLREVEADKKPLFTLEIRFPEGSKYPQEAPLLAFSSLEENLPAHTLLNISQFLMSLARDSALDSLPCVFSLVSALEDKAKLEELLALPPPALSKPVIPVVQPSTSTQLEPCQTTLNGRTSVQDVQDKVAVKPKDKLSVLTDKQRPQSAQAFSPPQRRKDDVPRVSNPREIKKQNKVLLEEFKKKRTLKQYQTMQAARQHLPAWDKREKVTNLVEHNKVVVISGATGCGKTTQVPQFLLDEALNAGTDSFSRNIICTQPRRISAMAVAQRVADERAEKLGRSVGYQIRLESVMVRRLTLLVSLVGQG</sequence>
<evidence type="ECO:0000259" key="9">
    <source>
        <dbReference type="PROSITE" id="PS50908"/>
    </source>
</evidence>
<keyword evidence="1" id="KW-0547">Nucleotide-binding</keyword>
<dbReference type="PANTHER" id="PTHR18934">
    <property type="entry name" value="ATP-DEPENDENT RNA HELICASE"/>
    <property type="match status" value="1"/>
</dbReference>
<keyword evidence="3 10" id="KW-0347">Helicase</keyword>
<feature type="domain" description="UBA" evidence="7">
    <location>
        <begin position="204"/>
        <end position="246"/>
    </location>
</feature>
<comment type="caution">
    <text evidence="10">The sequence shown here is derived from an EMBL/GenBank/DDBJ whole genome shotgun (WGS) entry which is preliminary data.</text>
</comment>
<dbReference type="GO" id="GO:0005524">
    <property type="term" value="F:ATP binding"/>
    <property type="evidence" value="ECO:0007669"/>
    <property type="project" value="UniProtKB-KW"/>
</dbReference>
<feature type="domain" description="C3H1-type" evidence="8">
    <location>
        <begin position="330"/>
        <end position="357"/>
    </location>
</feature>
<dbReference type="PROSITE" id="PS50908">
    <property type="entry name" value="RWD"/>
    <property type="match status" value="1"/>
</dbReference>
<dbReference type="InterPro" id="IPR000571">
    <property type="entry name" value="Znf_CCCH"/>
</dbReference>
<proteinExistence type="predicted"/>
<protein>
    <submittedName>
        <fullName evidence="10">ATP-dependent RNA helicase DHX36</fullName>
    </submittedName>
</protein>
<evidence type="ECO:0000256" key="4">
    <source>
        <dbReference type="ARBA" id="ARBA00022840"/>
    </source>
</evidence>
<evidence type="ECO:0000256" key="5">
    <source>
        <dbReference type="PROSITE-ProRule" id="PRU00723"/>
    </source>
</evidence>
<dbReference type="GO" id="GO:0005634">
    <property type="term" value="C:nucleus"/>
    <property type="evidence" value="ECO:0007669"/>
    <property type="project" value="TreeGrafter"/>
</dbReference>
<reference evidence="10 11" key="1">
    <citation type="journal article" date="2021" name="Elife">
        <title>Chloroplast acquisition without the gene transfer in kleptoplastic sea slugs, Plakobranchus ocellatus.</title>
        <authorList>
            <person name="Maeda T."/>
            <person name="Takahashi S."/>
            <person name="Yoshida T."/>
            <person name="Shimamura S."/>
            <person name="Takaki Y."/>
            <person name="Nagai Y."/>
            <person name="Toyoda A."/>
            <person name="Suzuki Y."/>
            <person name="Arimoto A."/>
            <person name="Ishii H."/>
            <person name="Satoh N."/>
            <person name="Nishiyama T."/>
            <person name="Hasebe M."/>
            <person name="Maruyama T."/>
            <person name="Minagawa J."/>
            <person name="Obokata J."/>
            <person name="Shigenobu S."/>
        </authorList>
    </citation>
    <scope>NUCLEOTIDE SEQUENCE [LARGE SCALE GENOMIC DNA]</scope>
</reference>
<dbReference type="InterPro" id="IPR015940">
    <property type="entry name" value="UBA"/>
</dbReference>
<evidence type="ECO:0000313" key="10">
    <source>
        <dbReference type="EMBL" id="GFR93668.1"/>
    </source>
</evidence>
<dbReference type="SUPFAM" id="SSF46934">
    <property type="entry name" value="UBA-like"/>
    <property type="match status" value="1"/>
</dbReference>
<dbReference type="InterPro" id="IPR009060">
    <property type="entry name" value="UBA-like_sf"/>
</dbReference>
<feature type="zinc finger region" description="C3H1-type" evidence="5">
    <location>
        <begin position="330"/>
        <end position="357"/>
    </location>
</feature>
<dbReference type="InterPro" id="IPR016135">
    <property type="entry name" value="UBQ-conjugating_enzyme/RWD"/>
</dbReference>
<evidence type="ECO:0000256" key="6">
    <source>
        <dbReference type="SAM" id="MobiDB-lite"/>
    </source>
</evidence>
<dbReference type="SMART" id="SM00591">
    <property type="entry name" value="RWD"/>
    <property type="match status" value="1"/>
</dbReference>
<dbReference type="Proteomes" id="UP000762676">
    <property type="component" value="Unassembled WGS sequence"/>
</dbReference>
<dbReference type="InterPro" id="IPR027417">
    <property type="entry name" value="P-loop_NTPase"/>
</dbReference>
<keyword evidence="4" id="KW-0067">ATP-binding</keyword>
<dbReference type="Pfam" id="PF05773">
    <property type="entry name" value="RWD"/>
    <property type="match status" value="1"/>
</dbReference>
<dbReference type="CDD" id="cd23825">
    <property type="entry name" value="RWD_DHX57"/>
    <property type="match status" value="1"/>
</dbReference>
<dbReference type="PROSITE" id="PS50103">
    <property type="entry name" value="ZF_C3H1"/>
    <property type="match status" value="1"/>
</dbReference>
<evidence type="ECO:0000259" key="8">
    <source>
        <dbReference type="PROSITE" id="PS50103"/>
    </source>
</evidence>
<dbReference type="PROSITE" id="PS50030">
    <property type="entry name" value="UBA"/>
    <property type="match status" value="1"/>
</dbReference>
<keyword evidence="2" id="KW-0378">Hydrolase</keyword>
<dbReference type="GO" id="GO:0016787">
    <property type="term" value="F:hydrolase activity"/>
    <property type="evidence" value="ECO:0007669"/>
    <property type="project" value="UniProtKB-KW"/>
</dbReference>
<feature type="region of interest" description="Disordered" evidence="6">
    <location>
        <begin position="508"/>
        <end position="542"/>
    </location>
</feature>
<feature type="compositionally biased region" description="Gly residues" evidence="6">
    <location>
        <begin position="53"/>
        <end position="64"/>
    </location>
</feature>
<dbReference type="GO" id="GO:0004386">
    <property type="term" value="F:helicase activity"/>
    <property type="evidence" value="ECO:0007669"/>
    <property type="project" value="UniProtKB-KW"/>
</dbReference>
<dbReference type="Gene3D" id="3.40.50.300">
    <property type="entry name" value="P-loop containing nucleotide triphosphate hydrolases"/>
    <property type="match status" value="1"/>
</dbReference>
<dbReference type="PANTHER" id="PTHR18934:SF237">
    <property type="entry name" value="ATP-DEPENDENT DNA_RNA HELICASE DHX36"/>
    <property type="match status" value="1"/>
</dbReference>
<dbReference type="SUPFAM" id="SSF52540">
    <property type="entry name" value="P-loop containing nucleoside triphosphate hydrolases"/>
    <property type="match status" value="1"/>
</dbReference>
<feature type="compositionally biased region" description="Gly residues" evidence="6">
    <location>
        <begin position="102"/>
        <end position="112"/>
    </location>
</feature>
<feature type="compositionally biased region" description="Basic and acidic residues" evidence="6">
    <location>
        <begin position="529"/>
        <end position="542"/>
    </location>
</feature>
<keyword evidence="5" id="KW-0479">Metal-binding</keyword>
<dbReference type="GO" id="GO:0003723">
    <property type="term" value="F:RNA binding"/>
    <property type="evidence" value="ECO:0007669"/>
    <property type="project" value="TreeGrafter"/>
</dbReference>
<organism evidence="10 11">
    <name type="scientific">Elysia marginata</name>
    <dbReference type="NCBI Taxonomy" id="1093978"/>
    <lineage>
        <taxon>Eukaryota</taxon>
        <taxon>Metazoa</taxon>
        <taxon>Spiralia</taxon>
        <taxon>Lophotrochozoa</taxon>
        <taxon>Mollusca</taxon>
        <taxon>Gastropoda</taxon>
        <taxon>Heterobranchia</taxon>
        <taxon>Euthyneura</taxon>
        <taxon>Panpulmonata</taxon>
        <taxon>Sacoglossa</taxon>
        <taxon>Placobranchoidea</taxon>
        <taxon>Plakobranchidae</taxon>
        <taxon>Elysia</taxon>
    </lineage>
</organism>
<evidence type="ECO:0000256" key="1">
    <source>
        <dbReference type="ARBA" id="ARBA00022741"/>
    </source>
</evidence>
<keyword evidence="5" id="KW-0863">Zinc-finger</keyword>
<dbReference type="InterPro" id="IPR006575">
    <property type="entry name" value="RWD_dom"/>
</dbReference>
<evidence type="ECO:0000259" key="7">
    <source>
        <dbReference type="PROSITE" id="PS50030"/>
    </source>
</evidence>